<feature type="coiled-coil region" evidence="15">
    <location>
        <begin position="5790"/>
        <end position="5817"/>
    </location>
</feature>
<dbReference type="CDD" id="cd21244">
    <property type="entry name" value="CH_SYNE2_rpt2"/>
    <property type="match status" value="1"/>
</dbReference>
<dbReference type="PROSITE" id="PS00019">
    <property type="entry name" value="ACTININ_1"/>
    <property type="match status" value="1"/>
</dbReference>
<keyword evidence="4" id="KW-0597">Phosphoprotein</keyword>
<evidence type="ECO:0000259" key="18">
    <source>
        <dbReference type="PROSITE" id="PS51049"/>
    </source>
</evidence>
<evidence type="ECO:0000313" key="19">
    <source>
        <dbReference type="EMBL" id="DBA14412.1"/>
    </source>
</evidence>
<dbReference type="FunFam" id="1.10.418.10:FF:000050">
    <property type="entry name" value="nesprin-2 isoform X2"/>
    <property type="match status" value="1"/>
</dbReference>
<feature type="coiled-coil region" evidence="15">
    <location>
        <begin position="2085"/>
        <end position="2112"/>
    </location>
</feature>
<feature type="topological domain" description="Cytoplasmic" evidence="14">
    <location>
        <begin position="1"/>
        <end position="5883"/>
    </location>
</feature>
<feature type="coiled-coil region" evidence="15">
    <location>
        <begin position="2875"/>
        <end position="2902"/>
    </location>
</feature>
<dbReference type="PANTHER" id="PTHR14514">
    <property type="entry name" value="PKA ANCHORING PROTEIN"/>
    <property type="match status" value="1"/>
</dbReference>
<feature type="coiled-coil region" evidence="15">
    <location>
        <begin position="1424"/>
        <end position="1501"/>
    </location>
</feature>
<sequence length="5934" mass="682971">MSSDSGSSLSAGEDQQLAIDQRQQVLQAEQEGTQKRTFSNWINSQLSKHQQKSVVKDLYIDIQDGHILLDLLEVMSGEVLPREKGKNIFQSRSNVESALTFLGKRSIKLINIHVEDIISGKPSIVLGLIWQIILHFHIEGLASILAGNDDLQPVTSDTKKEASPTASPSPKRSAKSRWKISAKKVLLQWAQEQCARVGSINVTDFKSSWKNGQAFLAIIHSLRPDLVDMEKFQVQSNEEKLKEAFRIAEEELKIPRLLEPEDVNVSDPDEKSIMTYVAQFLQYSKNKAEPTRDKTDRVWKAMEWLNSEEQTLKKLFSEMKDETYTKKYQEILLFMRRFNEQKRIYMSDLAMESLQSEEQRLIKQLLENITFQIAAWKEQLDQSLPPPLDNIESWLSEVENLMSQTLPESGSHHNAMSLLQALSVSHQNLMINAAGHSESLRSFKNVDDNGVILVPADKMEEMKTRLEKILTANFIVLVDYRLSGHYVLALLEDGRPKLKSWKGKYKSQEAVESLLADYNEFVGEKQFMFHLENAFQKFKELHTQLLTTEEYSDDPEIAKQYEVIKSKYETFVSSAQEAKPILEKVLTCWIQFENNISLITAWMDEQHKIHPAQVPAEILSKWKSVHKSLNRDAHFLMERTKEKAASRLSHRMKSLNNRWAKYVCRITDITSYGREMLCVTSTRSTAESVQACTDILSHLEKLEKLNESINIWTGGAEQLFTTANLQNPLEDSVLGNIQEFYEDGISHQEQLAESEMTIQAVSHLILSHEDLHNFNIDGLKRNLVQAHEKVQELVSRLGFVLHPPEKHLTDKDIKINFERSKQDLETYITSAVTLLGEKLTPEEFISQYEKSVGKFSIQNLETFLKAAEQMRTISSDKEKLAVDEIRADLRHRWKVVRDELESYVSALKQLQKQRFDHQSCKPKTKKKDLEHVLQRSREILDAKSLQEAQDVNELQSRRQELQALQAQLNKNWKRLESTSCAVEKLMKGDEKINCTETRSALQSGIKAVTEEINNRIQSLSTTINVLLPIEQEVSVLCESNLQTPVQDMEKFTISSIGSVCQDLQEFQSSVKDQIQQCDILETASEIVDPASPVDAQAVQSIVQQYKIQLEATSEATKEREALLNDLETFFSSLETTKWSIQIVAAVNDTDRTVILQKRRNIELLENKVRNLRIKAKKLDDHLVPTGIYLEDPEHGRELTCQMLVDRFFEKIEMAKQAVLQELSNLDTQDSAIQSLNGALKSHLPSDDDVTSGIIDQYEEQKMEAFTASKIDSVLQEIKALTLYIYQNIHFVFQEVQNTFENEIQQCDSLALSGTEPSLHQYKQEMQATNEVIRKREATLKALKDFLSSVKAAKASMETESTILVMDRETLLQKQRKLEELEKDIYCLGQVAEKLDDDLQSSEIILEDPEHGGVTSCQKMISVFFDKLENAQQAVQRDLQSLQEREVLEKLNSRQRALCKHIEDIQDQVDKLGLRDPTIHAVQQRMKSLAQLEKKLETFMNEKISISDGFLALSQTARSVDFGGSEQCEMLWEDAMQNITHSKEQCEVVIELLRRFQSYKKDLASLIQKAETIMTGQSSYMGKENLQKTMKKVKAVKREFDDHSEDVDEISSICKKLQSQIKQIKSFEESPFQTEANAIIDKWLDITEKLENYNENLNSAISLWNKILHLSEDIERWSEYRKNVFETPELTRKNILQLNVEAENQEKHLEEISKLSRGIQNLLQINELPLELQDVSAEFVQKKINQDALDSLREVAKVKALEERVKVTEEQREAIGQPQMRLDDCDSNRRQLETSLSDSPAGGNDSLPDSALLTTVEERLHPAEVLSDDGGRVVISNEVQLFCATPESEQSPERLHMAALDRNITSCKKHPLTLTMTELKKQIEDIECEDLLNELTTLRTWKKTLCQALKSFQDALCAARLSYQMLCKEKENLKMVPTESHISQLDKISYFLDKVEKEKCNLHALKAAQANIGQLEISSRDKDRMDTEVSHIEDLWEQIEFSVHREHNRLTKEDEELAALKNKVDDIQSIIHLQQNLLDQPSPSQENALNASLGLFADIQAIKHGFNLLRNTCDVQMKRTWGGKERQDLENSLDDLQNELENLEERIKDQQLTRCQTPDAFLEQCPPLKPLYSSLLWMKKCQGKSSSEKGIALLPGNVEQQTTTYKKVHKEILERKSAVDSAIGESEHISVSFDGAMSKDFSSFLQQLQELYKELIIQSTSRLQQLEIGQEKRKALFSEIEKLKKLLQGLEKEATPVKRGIFTATELCEQLNCLKAKTTEMEEIEGLVLTLLRNSQSYHSELKCSEQLYLNDILRSLKSKARRIRRLEEKTFCYTEKLLSICNKFQERLTSLHRNLNALQPIEPKMHEEALERDREVFEKKLQLSQNAVSSSEDHLSVILRYKDLFKDNRLHWDDLPIDDLQNNCLSLTEGSGHSEHCGPEQEHYQELLEKIRTMVGSLQKEYDSLTISFDIIAAQVLCKKIKKISVLIVEVMRCLHSEQAVSMDSLKAEEQSLNALAKNMNRSYQALSQLVNDYYGRQKHSQHQVKQTLCTLKRIDRELQEPFSIELDENNLQERLLRLEALDEITKSEVQGVSLVPSLPSADDFREHLQEIENTGQQIEKRLSEHIITTKEAYNILQNMQKAIKKVAELFRQNEETLQGGPFALSCLGSKTKVLDSKDEELNITIAEIQNIVGQLQSVCSTEDQKDLDDILNLINNKKHELAGLRERKQSLLASNEEKYQLFKTQKQKILKELEEMEVAIGDSFLQKPASYKAALEQWEKSKNLTSKIQSYEEELLELQRILRDLRTSNDDDVLLGRVMSSLWDRWLYLLGITRDLELYCDELKQEWKLISELLEREVILLDNCQEEVLDKPDIRQKTSHLQNLLGEIERFEENIQMQQLQLFLLKHRIQNILGTPEPDPESVPVVKEIQSMEAKCEGLLHTGQKYMQQIEAELQERERLNDDISAVNKSALEISSRLENMEITDVAYLKTSLEELLQLVGSEKEKAQVVMEKLQDRYAETIPEELQSHAEQCQDYLRETEKKVGNEIEQCSPQGIMARKVNEITAGLKNIEAQLQIKTENIFQAKEIQKKVWDEVDGWHSKLHALESEVQDMAEEDPSLAQEWMDKLTEPFHYHQQVTSLAERRTANLNKAASKLEEYEDTLRSTKLWIQNTDGLINEERKDCSAKVLNKYFNALMIALDDSESKQFTLDTISNELEELTVICETDKIVESLDEVRSQVKDLQQRIFNVLPQIQHLANEVASIENEVKKMEKRVGSIRTILTSSDIDEMSPKEHHKNGQVIQENIKSIRETIADIEAYRPSLLFYASGVQSLCVFRRMRRLLREAEVLEKVIKEQNTLLEPIISKMLELEQEQEKLKHISKNFALETEIKDKAEELRKRMDEINQGKEAVLLSQRSLVIEQLVRLQQEPEDQDLEALLSPVTEGVDNVNNEIHWTDPYVLPSLVEEVEESSFISEEQQENAAAASGSVKPEMILRDCQGKVTEVELWLQRLNLSLEESKLEPDMLQSLEQKLVDFQKTLQETETKINSLLEGVDTRKQGPGSILEEAESLSKKLKALKVSLETVQTMLQAKPTGEQVSVINNCIVATRTLILNPKNAGEVVSSQTRPKGKLYPAEDITWSKWQYLQKELSHRTKAAPSSPENEPDAEKDLRINFISRFPGRTLTQLPPGDSKQLLTRLQTLSEEEAAPLPQESGIHLHSALFVWLCSVSQWVQKVEKTLDTDISREEVSLKLEYYETAVKQKKLSEDLKSLSEEMRKKMDSLLKLISHEGENVGVLSQCYNDIRNWLVQTHGVLLSRTKRMREELKKQNSYQNDVRQLYDMLIRKKTVLQQLGGREASELFKESADYETELHTIENQLSVLSEKGEKMSIPISSNQEIHKLQDVLDETWQILRVKQDEYSSAVIAKSQVDSLLRGVTDLVSLGKEKILKSTDFKCTSKEALTSHYQEFKNFFNILDSHVLLLQALASKSSTPANCKQIAETALHEADILSKEADTHCVHMMGIMKEWDKFNSRYDDLHKKMEALESLLPTKNLVEESEERVNERLRQYQQIKALLDENEAGLNCVAISGKKLQPLLRCRDLDSQVLRLERQWSQLTQKVGHELHRLESLGNHLASYNRTSTELSAWLKSAYQKLNFYKAQSLDVSQDLDTIKGNLRKFFEFTLEVDEKSCLKTSVLITGTQLLRLKEADPKMLKLSLAKYKEQWTGLISALPPIQEKLQQLLMEKLPSLQATQEVMEWMRNAEHETVPTTMSDIRGLLQKYKSLQKEMSHKQCIVDFVNQSLLQLSVGDVEGKRYERAELAERLGTLNLQWNMMQGDINRKIQHMEQTLESISDQESRRQSVNNWFDAQQVRLNKLQRPSSLTAAESILAECLELEEQIKAKSNALEELERSGVPAGDHSVFQKGEAVGSQDSIVLLKKENLKTSIHSLLTHWKIYNENYECVTKMLVKLLYVLGQAQRPVSSLNCLRHQLKILQSAQEEAEQHQDNWSKIRAALKSMEGLCSPSVFAILEQDCKKAGSRWTSANEELSSRLQSSGLLLQLWEAYTVSHHNHTLDMEQLERKCQQLLYAEVSEDRQADTLQQRIQDLQVLEQSLHTLRAHNLQVSELANKVIQQNAAAADVIHSERQNTSHRIDHLERSVSSKTAELKLIQKEVEAFKNDLENLQSSVKSADDFVGHVCLSQQEKDERSEIVKKHLLELRELTADIERLNEETFILPLDDRSLMSLQNLNRSWEKTGEMALEDCREHRVNELDRNSFIQNYETWMQCVEKMENNLTMSIAGTFEELKKQQEMYEKMQAEIAINEHILPSFVNKALSVLESEEEEHRNEVLLKLTSLKEKWQSVISLVQQRNREITVLLKQWWQFKVSKQRLEKSLSGVQAALSSVNPQKCHSLINAEKLLDDFKEKERHLQRLQPIFNTTVEYGKDLLSVAESKEALQCDLTQLQDSWQNTMLQLQAVLTHLTDTALKRETFNQNVEEKRKSLHSLKARVDAPLPTLHEDLQRYRLTVKELEEALDEWGDSLKELDNMKAELSQYIIAEDGVVLKKQVEALQSQWEELCLRVSVRKQEIEDRLNAWNVFNEKNKELCDWLTQMESKVLQTADVNIEEMIEKLQKDCMEEINLFSENKLHLKQIGDQLILASNKARSTDIENKLNKVNDRWKHLFDVIGSRVKKLKETLVIIQQLDKNMSNLRTWLARIESELSKPVIYSICDDQEINKKLEEQRASSLFLEKKTGIDLQKDIELHSAGVASVLNICERLLHDTDACANETECDSIQQTTRSLDKRWRNICTMSMERRLRIEETWRLWQKFLEDYSKFDDWLKEAEAMAASPDSSDVLYTRAKEEQKKFEGFKQEITLNTNKIDQLIVFGEQLIQKSEAMDAVVIEDELEEIHRYCQEVFGRVYRFHERLTSKGLRLEEERETSENDTDGEDSREIQNSSWHSTIPEVDTSHQSLCHLMPPPLPHERSGRETPVSVDSIPLEWDPTVDVGGSSMHENDEESPYYNPLSGKSDLETPSWHSPDKRIAAVKPEYKLDENSEDLRSATEGTKASLDESFNEQSPTSTPSGGTDARISDTADEQLDDNGLRGIFSPGTHSGVIERWEIIQAQSLSNELSAKQNLQQWQQFNSDLDNISLWLEKTEAELDNAEKLKPSTSIQELKHKVKKFRDTLKAFDHYKALVLSANLSSKEFQQDDNEESRNLLRRLHEVNSRWDQACHRRDKWRESLQNDLNQCEEFHETSHQLLLWLTEAESRRLKYQAANHKGDPHALLECQRQLMQLKEQLLEKQIQAKSLQDMSSYLLGSNAEGGYIEANERAHVIATKIRQLLKEVSRDLKTVQRALKPPATVRETSKKQSFFYRVLRAALPLQLLLLLLLLLACMIPFSEEDYSCAQANNFARSFYPMLRYTNGPPPT</sequence>
<dbReference type="InterPro" id="IPR001715">
    <property type="entry name" value="CH_dom"/>
</dbReference>
<evidence type="ECO:0000256" key="15">
    <source>
        <dbReference type="SAM" id="Coils"/>
    </source>
</evidence>
<name>A0AAV2ZLL1_PYXAD</name>
<comment type="similarity">
    <text evidence="2">Belongs to the nesprin family.</text>
</comment>
<evidence type="ECO:0000256" key="14">
    <source>
        <dbReference type="PROSITE-ProRule" id="PRU00385"/>
    </source>
</evidence>
<feature type="coiled-coil region" evidence="15">
    <location>
        <begin position="2944"/>
        <end position="2971"/>
    </location>
</feature>
<evidence type="ECO:0000313" key="20">
    <source>
        <dbReference type="Proteomes" id="UP001181693"/>
    </source>
</evidence>
<evidence type="ECO:0000256" key="8">
    <source>
        <dbReference type="ARBA" id="ARBA00023054"/>
    </source>
</evidence>
<dbReference type="SMART" id="SM01249">
    <property type="entry name" value="KASH"/>
    <property type="match status" value="1"/>
</dbReference>
<dbReference type="InterPro" id="IPR018159">
    <property type="entry name" value="Spectrin/alpha-actinin"/>
</dbReference>
<keyword evidence="6" id="KW-0677">Repeat</keyword>
<evidence type="ECO:0000259" key="17">
    <source>
        <dbReference type="PROSITE" id="PS50021"/>
    </source>
</evidence>
<keyword evidence="3" id="KW-0963">Cytoplasm</keyword>
<evidence type="ECO:0000256" key="7">
    <source>
        <dbReference type="ARBA" id="ARBA00022989"/>
    </source>
</evidence>
<feature type="region of interest" description="Disordered" evidence="16">
    <location>
        <begin position="154"/>
        <end position="177"/>
    </location>
</feature>
<feature type="region of interest" description="Disordered" evidence="16">
    <location>
        <begin position="5438"/>
        <end position="5595"/>
    </location>
</feature>
<dbReference type="InterPro" id="IPR036872">
    <property type="entry name" value="CH_dom_sf"/>
</dbReference>
<feature type="coiled-coil region" evidence="15">
    <location>
        <begin position="3859"/>
        <end position="3886"/>
    </location>
</feature>
<evidence type="ECO:0000256" key="2">
    <source>
        <dbReference type="ARBA" id="ARBA00008619"/>
    </source>
</evidence>
<proteinExistence type="inferred from homology"/>
<dbReference type="InterPro" id="IPR001589">
    <property type="entry name" value="Actinin_actin-bd_CS"/>
</dbReference>
<gene>
    <name evidence="19" type="ORF">GDO54_005386</name>
</gene>
<feature type="domain" description="Calponin-homology (CH)" evidence="17">
    <location>
        <begin position="180"/>
        <end position="285"/>
    </location>
</feature>
<dbReference type="Pfam" id="PF00307">
    <property type="entry name" value="CH"/>
    <property type="match status" value="2"/>
</dbReference>
<dbReference type="Proteomes" id="UP001181693">
    <property type="component" value="Unassembled WGS sequence"/>
</dbReference>
<dbReference type="InterPro" id="IPR012315">
    <property type="entry name" value="KASH"/>
</dbReference>
<dbReference type="CDD" id="cd00176">
    <property type="entry name" value="SPEC"/>
    <property type="match status" value="4"/>
</dbReference>
<reference evidence="19" key="1">
    <citation type="thesis" date="2020" institute="ProQuest LLC" country="789 East Eisenhower Parkway, Ann Arbor, MI, USA">
        <title>Comparative Genomics and Chromosome Evolution.</title>
        <authorList>
            <person name="Mudd A.B."/>
        </authorList>
    </citation>
    <scope>NUCLEOTIDE SEQUENCE</scope>
    <source>
        <strain evidence="19">1538</strain>
        <tissue evidence="19">Blood</tissue>
    </source>
</reference>
<feature type="domain" description="KASH" evidence="18">
    <location>
        <begin position="5875"/>
        <end position="5934"/>
    </location>
</feature>
<dbReference type="Pfam" id="PF10541">
    <property type="entry name" value="KASH"/>
    <property type="match status" value="1"/>
</dbReference>
<evidence type="ECO:0000256" key="4">
    <source>
        <dbReference type="ARBA" id="ARBA00022553"/>
    </source>
</evidence>
<dbReference type="GO" id="GO:0003779">
    <property type="term" value="F:actin binding"/>
    <property type="evidence" value="ECO:0007669"/>
    <property type="project" value="UniProtKB-KW"/>
</dbReference>
<evidence type="ECO:0000256" key="16">
    <source>
        <dbReference type="SAM" id="MobiDB-lite"/>
    </source>
</evidence>
<dbReference type="FunFam" id="1.20.58.60:FF:000073">
    <property type="entry name" value="Nesprin-1 isoform 1"/>
    <property type="match status" value="1"/>
</dbReference>
<dbReference type="FunFam" id="1.20.58.60:FF:000126">
    <property type="entry name" value="Spectrin repeat containing, nuclear envelope 1a"/>
    <property type="match status" value="1"/>
</dbReference>
<dbReference type="EMBL" id="DYDO01000013">
    <property type="protein sequence ID" value="DBA14412.1"/>
    <property type="molecule type" value="Genomic_DNA"/>
</dbReference>
<evidence type="ECO:0000256" key="5">
    <source>
        <dbReference type="ARBA" id="ARBA00022692"/>
    </source>
</evidence>
<dbReference type="InterPro" id="IPR002017">
    <property type="entry name" value="Spectrin_repeat"/>
</dbReference>
<feature type="coiled-coil region" evidence="15">
    <location>
        <begin position="4991"/>
        <end position="5050"/>
    </location>
</feature>
<dbReference type="PROSITE" id="PS51049">
    <property type="entry name" value="KASH"/>
    <property type="match status" value="1"/>
</dbReference>
<dbReference type="PANTHER" id="PTHR14514:SF4">
    <property type="entry name" value="NESPRIN-2"/>
    <property type="match status" value="1"/>
</dbReference>
<keyword evidence="7" id="KW-1133">Transmembrane helix</keyword>
<feature type="compositionally biased region" description="Basic and acidic residues" evidence="16">
    <location>
        <begin position="5541"/>
        <end position="5564"/>
    </location>
</feature>
<dbReference type="Gene3D" id="1.20.58.60">
    <property type="match status" value="12"/>
</dbReference>
<feature type="coiled-coil region" evidence="15">
    <location>
        <begin position="1154"/>
        <end position="1181"/>
    </location>
</feature>
<keyword evidence="5 14" id="KW-0812">Transmembrane</keyword>
<dbReference type="SUPFAM" id="SSF47576">
    <property type="entry name" value="Calponin-homology domain, CH-domain"/>
    <property type="match status" value="1"/>
</dbReference>
<dbReference type="FunFam" id="1.20.58.60:FF:000112">
    <property type="entry name" value="nesprin-1 isoform X4"/>
    <property type="match status" value="1"/>
</dbReference>
<dbReference type="Pfam" id="PF25035">
    <property type="entry name" value="SYNE1"/>
    <property type="match status" value="1"/>
</dbReference>
<feature type="region of interest" description="Disordered" evidence="16">
    <location>
        <begin position="1784"/>
        <end position="1808"/>
    </location>
</feature>
<comment type="caution">
    <text evidence="19">The sequence shown here is derived from an EMBL/GenBank/DDBJ whole genome shotgun (WGS) entry which is preliminary data.</text>
</comment>
<feature type="domain" description="Calponin-homology (CH)" evidence="17">
    <location>
        <begin position="32"/>
        <end position="137"/>
    </location>
</feature>
<evidence type="ECO:0000256" key="6">
    <source>
        <dbReference type="ARBA" id="ARBA00022737"/>
    </source>
</evidence>
<dbReference type="GO" id="GO:0005856">
    <property type="term" value="C:cytoskeleton"/>
    <property type="evidence" value="ECO:0007669"/>
    <property type="project" value="UniProtKB-SubCell"/>
</dbReference>
<dbReference type="Gene3D" id="1.10.418.10">
    <property type="entry name" value="Calponin-like domain"/>
    <property type="match status" value="2"/>
</dbReference>
<feature type="coiled-coil region" evidence="15">
    <location>
        <begin position="951"/>
        <end position="978"/>
    </location>
</feature>
<keyword evidence="8 15" id="KW-0175">Coiled coil</keyword>
<feature type="coiled-coil region" evidence="15">
    <location>
        <begin position="2782"/>
        <end position="2809"/>
    </location>
</feature>
<organism evidence="19 20">
    <name type="scientific">Pyxicephalus adspersus</name>
    <name type="common">African bullfrog</name>
    <dbReference type="NCBI Taxonomy" id="30357"/>
    <lineage>
        <taxon>Eukaryota</taxon>
        <taxon>Metazoa</taxon>
        <taxon>Chordata</taxon>
        <taxon>Craniata</taxon>
        <taxon>Vertebrata</taxon>
        <taxon>Euteleostomi</taxon>
        <taxon>Amphibia</taxon>
        <taxon>Batrachia</taxon>
        <taxon>Anura</taxon>
        <taxon>Neobatrachia</taxon>
        <taxon>Ranoidea</taxon>
        <taxon>Pyxicephalidae</taxon>
        <taxon>Pyxicephalinae</taxon>
        <taxon>Pyxicephalus</taxon>
    </lineage>
</organism>
<evidence type="ECO:0008006" key="21">
    <source>
        <dbReference type="Google" id="ProtNLM"/>
    </source>
</evidence>
<feature type="coiled-coil region" evidence="15">
    <location>
        <begin position="4387"/>
        <end position="4414"/>
    </location>
</feature>
<comment type="subcellular location">
    <subcellularLocation>
        <location evidence="1">Cytoplasm</location>
        <location evidence="1">Cytoskeleton</location>
    </subcellularLocation>
    <subcellularLocation>
        <location evidence="13">Nucleus outer membrane</location>
        <topology evidence="13">Single-pass type IV membrane protein</topology>
    </subcellularLocation>
</comment>
<feature type="coiled-coil region" evidence="15">
    <location>
        <begin position="3227"/>
        <end position="3275"/>
    </location>
</feature>
<dbReference type="InterPro" id="IPR057057">
    <property type="entry name" value="Spectrin_SYNE1"/>
</dbReference>
<feature type="coiled-coil region" evidence="15">
    <location>
        <begin position="2708"/>
        <end position="2735"/>
    </location>
</feature>
<dbReference type="Pfam" id="PF25034">
    <property type="entry name" value="Spectrin_SYNE1"/>
    <property type="match status" value="2"/>
</dbReference>
<dbReference type="SUPFAM" id="SSF46966">
    <property type="entry name" value="Spectrin repeat"/>
    <property type="match status" value="14"/>
</dbReference>
<dbReference type="InterPro" id="IPR056887">
    <property type="entry name" value="SYNE1/2_dom"/>
</dbReference>
<dbReference type="SMART" id="SM00150">
    <property type="entry name" value="SPEC"/>
    <property type="match status" value="15"/>
</dbReference>
<evidence type="ECO:0000256" key="10">
    <source>
        <dbReference type="ARBA" id="ARBA00023203"/>
    </source>
</evidence>
<keyword evidence="11" id="KW-0206">Cytoskeleton</keyword>
<feature type="compositionally biased region" description="Acidic residues" evidence="16">
    <location>
        <begin position="5441"/>
        <end position="5453"/>
    </location>
</feature>
<feature type="coiled-coil region" evidence="15">
    <location>
        <begin position="2002"/>
        <end position="2029"/>
    </location>
</feature>
<evidence type="ECO:0000256" key="9">
    <source>
        <dbReference type="ARBA" id="ARBA00023136"/>
    </source>
</evidence>
<evidence type="ECO:0000256" key="3">
    <source>
        <dbReference type="ARBA" id="ARBA00022490"/>
    </source>
</evidence>
<evidence type="ECO:0000256" key="1">
    <source>
        <dbReference type="ARBA" id="ARBA00004245"/>
    </source>
</evidence>
<feature type="coiled-coil region" evidence="15">
    <location>
        <begin position="4655"/>
        <end position="4689"/>
    </location>
</feature>
<evidence type="ECO:0000256" key="12">
    <source>
        <dbReference type="ARBA" id="ARBA00023242"/>
    </source>
</evidence>
<feature type="coiled-coil region" evidence="15">
    <location>
        <begin position="4486"/>
        <end position="4516"/>
    </location>
</feature>
<keyword evidence="9 14" id="KW-0472">Membrane</keyword>
<keyword evidence="20" id="KW-1185">Reference proteome</keyword>
<evidence type="ECO:0000256" key="11">
    <source>
        <dbReference type="ARBA" id="ARBA00023212"/>
    </source>
</evidence>
<feature type="compositionally biased region" description="Polar residues" evidence="16">
    <location>
        <begin position="5578"/>
        <end position="5588"/>
    </location>
</feature>
<dbReference type="GO" id="GO:0005640">
    <property type="term" value="C:nuclear outer membrane"/>
    <property type="evidence" value="ECO:0007669"/>
    <property type="project" value="UniProtKB-SubCell"/>
</dbReference>
<dbReference type="PROSITE" id="PS50021">
    <property type="entry name" value="CH"/>
    <property type="match status" value="2"/>
</dbReference>
<accession>A0AAV2ZLL1</accession>
<keyword evidence="12" id="KW-0539">Nucleus</keyword>
<keyword evidence="10" id="KW-0009">Actin-binding</keyword>
<dbReference type="Pfam" id="PF00435">
    <property type="entry name" value="Spectrin"/>
    <property type="match status" value="2"/>
</dbReference>
<evidence type="ECO:0000256" key="13">
    <source>
        <dbReference type="ARBA" id="ARBA00046312"/>
    </source>
</evidence>
<dbReference type="SMART" id="SM00033">
    <property type="entry name" value="CH"/>
    <property type="match status" value="2"/>
</dbReference>
<feature type="topological domain" description="Perinuclear space" evidence="14">
    <location>
        <begin position="5905"/>
        <end position="5934"/>
    </location>
</feature>
<protein>
    <recommendedName>
        <fullName evidence="21">Nesprin-2</fullName>
    </recommendedName>
</protein>